<keyword evidence="1" id="KW-1133">Transmembrane helix</keyword>
<evidence type="ECO:0000256" key="1">
    <source>
        <dbReference type="SAM" id="Phobius"/>
    </source>
</evidence>
<organism evidence="2 3">
    <name type="scientific">Candidatus Methanoperedens nitratireducens</name>
    <dbReference type="NCBI Taxonomy" id="1392998"/>
    <lineage>
        <taxon>Archaea</taxon>
        <taxon>Methanobacteriati</taxon>
        <taxon>Methanobacteriota</taxon>
        <taxon>Stenosarchaea group</taxon>
        <taxon>Methanomicrobia</taxon>
        <taxon>Methanosarcinales</taxon>
        <taxon>ANME-2 cluster</taxon>
        <taxon>Candidatus Methanoperedentaceae</taxon>
        <taxon>Candidatus Methanoperedens</taxon>
    </lineage>
</organism>
<dbReference type="Proteomes" id="UP000050360">
    <property type="component" value="Unassembled WGS sequence"/>
</dbReference>
<feature type="transmembrane region" description="Helical" evidence="1">
    <location>
        <begin position="6"/>
        <end position="23"/>
    </location>
</feature>
<dbReference type="AlphaFoldDB" id="A0A0N8KQ17"/>
<evidence type="ECO:0000313" key="2">
    <source>
        <dbReference type="EMBL" id="KPQ40890.1"/>
    </source>
</evidence>
<accession>A0A0N8KQ17</accession>
<gene>
    <name evidence="2" type="ORF">MPEBLZ_04564</name>
</gene>
<comment type="caution">
    <text evidence="2">The sequence shown here is derived from an EMBL/GenBank/DDBJ whole genome shotgun (WGS) entry which is preliminary data.</text>
</comment>
<dbReference type="EMBL" id="LKCM01000508">
    <property type="protein sequence ID" value="KPQ40890.1"/>
    <property type="molecule type" value="Genomic_DNA"/>
</dbReference>
<proteinExistence type="predicted"/>
<reference evidence="2 3" key="1">
    <citation type="submission" date="2015-09" db="EMBL/GenBank/DDBJ databases">
        <title>A metagenomics-based metabolic model of nitrate-dependent anaerobic oxidation of methane by Methanoperedens-like archaea.</title>
        <authorList>
            <person name="Arshad A."/>
            <person name="Speth D.R."/>
            <person name="De Graaf R.M."/>
            <person name="Op Den Camp H.J."/>
            <person name="Jetten M.S."/>
            <person name="Welte C.U."/>
        </authorList>
    </citation>
    <scope>NUCLEOTIDE SEQUENCE [LARGE SCALE GENOMIC DNA]</scope>
</reference>
<name>A0A0N8KQ17_9EURY</name>
<sequence length="237" mass="27101">MDKKGYYIIGIFIITALSLVYLSDINHKVMEKIEGDISLSPGKMTENYTDQENQTHINNIDIGKKNPITKSYIKIRGKLFTGEEPIMENSDAYWNVNVIFDSNITEKEVKEIISGYEIPKPRSVERSFSYPEYYISAPKSDFESIKNRLEGDEYSNIQLANKIKITGENFTAAVWGVNNEILPGLRSSGIQLRKTMVMILVYGPETPQTESKNIMEQLDRDENIIETTVGFFFKGRN</sequence>
<protein>
    <submittedName>
        <fullName evidence="2">Uncharacterized protein</fullName>
    </submittedName>
</protein>
<evidence type="ECO:0000313" key="3">
    <source>
        <dbReference type="Proteomes" id="UP000050360"/>
    </source>
</evidence>
<keyword evidence="1" id="KW-0812">Transmembrane</keyword>
<keyword evidence="1" id="KW-0472">Membrane</keyword>